<dbReference type="Pfam" id="PF00149">
    <property type="entry name" value="Metallophos"/>
    <property type="match status" value="1"/>
</dbReference>
<dbReference type="PANTHER" id="PTHR16509">
    <property type="match status" value="1"/>
</dbReference>
<feature type="domain" description="Calcineurin-like phosphoesterase" evidence="1">
    <location>
        <begin position="42"/>
        <end position="254"/>
    </location>
</feature>
<organism evidence="2 3">
    <name type="scientific">Pantoea allii</name>
    <dbReference type="NCBI Taxonomy" id="574096"/>
    <lineage>
        <taxon>Bacteria</taxon>
        <taxon>Pseudomonadati</taxon>
        <taxon>Pseudomonadota</taxon>
        <taxon>Gammaproteobacteria</taxon>
        <taxon>Enterobacterales</taxon>
        <taxon>Erwiniaceae</taxon>
        <taxon>Pantoea</taxon>
    </lineage>
</organism>
<dbReference type="SUPFAM" id="SSF56300">
    <property type="entry name" value="Metallo-dependent phosphatases"/>
    <property type="match status" value="1"/>
</dbReference>
<dbReference type="PANTHER" id="PTHR16509:SF8">
    <property type="entry name" value="MANGANESE-DEPENDENT ADP-RIBOSE_CDP-ALCOHOL DIPHOSPHATASE"/>
    <property type="match status" value="1"/>
</dbReference>
<dbReference type="GO" id="GO:0030145">
    <property type="term" value="F:manganese ion binding"/>
    <property type="evidence" value="ECO:0007669"/>
    <property type="project" value="TreeGrafter"/>
</dbReference>
<dbReference type="Proteomes" id="UP000245981">
    <property type="component" value="Unassembled WGS sequence"/>
</dbReference>
<name>A0A2V2BEH4_9GAMM</name>
<evidence type="ECO:0000313" key="2">
    <source>
        <dbReference type="EMBL" id="PWK95798.1"/>
    </source>
</evidence>
<dbReference type="RefSeq" id="WP_109717760.1">
    <property type="nucleotide sequence ID" value="NZ_QGHF01000007.1"/>
</dbReference>
<dbReference type="GO" id="GO:0047631">
    <property type="term" value="F:ADP-ribose diphosphatase activity"/>
    <property type="evidence" value="ECO:0007669"/>
    <property type="project" value="TreeGrafter"/>
</dbReference>
<gene>
    <name evidence="2" type="ORF">C7431_107199</name>
</gene>
<dbReference type="GO" id="GO:0047734">
    <property type="term" value="F:CDP-glycerol diphosphatase activity"/>
    <property type="evidence" value="ECO:0007669"/>
    <property type="project" value="TreeGrafter"/>
</dbReference>
<accession>A0A2V2BEH4</accession>
<evidence type="ECO:0000313" key="3">
    <source>
        <dbReference type="Proteomes" id="UP000245981"/>
    </source>
</evidence>
<dbReference type="InterPro" id="IPR004843">
    <property type="entry name" value="Calcineurin-like_PHP"/>
</dbReference>
<dbReference type="EMBL" id="QGHF01000007">
    <property type="protein sequence ID" value="PWK95798.1"/>
    <property type="molecule type" value="Genomic_DNA"/>
</dbReference>
<dbReference type="GO" id="GO:0008663">
    <property type="term" value="F:2',3'-cyclic-nucleotide 2'-phosphodiesterase activity"/>
    <property type="evidence" value="ECO:0007669"/>
    <property type="project" value="TreeGrafter"/>
</dbReference>
<proteinExistence type="predicted"/>
<dbReference type="AlphaFoldDB" id="A0A2V2BEH4"/>
<dbReference type="STRING" id="574096.HA38_03950"/>
<dbReference type="OrthoDB" id="9791866at2"/>
<reference evidence="2 3" key="1">
    <citation type="submission" date="2018-05" db="EMBL/GenBank/DDBJ databases">
        <title>Genomic Encyclopedia of Type Strains, Phase IV (KMG-V): Genome sequencing to study the core and pangenomes of soil and plant-associated prokaryotes.</title>
        <authorList>
            <person name="Whitman W."/>
        </authorList>
    </citation>
    <scope>NUCLEOTIDE SEQUENCE [LARGE SCALE GENOMIC DNA]</scope>
    <source>
        <strain evidence="2 3">PNA 200-10</strain>
    </source>
</reference>
<dbReference type="InterPro" id="IPR029052">
    <property type="entry name" value="Metallo-depent_PP-like"/>
</dbReference>
<dbReference type="Gene3D" id="3.60.21.10">
    <property type="match status" value="1"/>
</dbReference>
<comment type="caution">
    <text evidence="2">The sequence shown here is derived from an EMBL/GenBank/DDBJ whole genome shotgun (WGS) entry which is preliminary data.</text>
</comment>
<sequence length="309" mass="34398">MLMPHSLSLPQRALLAEVAQLYQPPSLRTVAAGDNRVCFGLIADPQYADSEPDIDNNLYYRNGLQKLQRAIGVLNAQPLDFVVTLGDLVDRDWQSYAAVLPVYQGLQHPHAVVLGNHDAQTIAARLEGKLPLPKSYYAFRFNGWRFIVYDGNDISVYCNALNGTDREQSAALLARLQRAQQPQAQPWNGAVGKQQLDWIEQQLQAAQQCGESVVVLGHYPLAPENTHMLMNAGELVDLFTRYRVRACFAGHDHRGGYARIGHTEFFTMKGMLDGPSDAPFARVEIDDNTLRLHGFEGEVSHCSGTLNRV</sequence>
<protein>
    <submittedName>
        <fullName evidence="2">Calcineurin-like phosphoesterase family protein</fullName>
    </submittedName>
</protein>
<evidence type="ECO:0000259" key="1">
    <source>
        <dbReference type="Pfam" id="PF00149"/>
    </source>
</evidence>